<protein>
    <submittedName>
        <fullName evidence="3">SDR family oxidoreductase</fullName>
    </submittedName>
</protein>
<sequence>MYPVYKYIGKREECEEVNLTFPPQHQDQQPGFEYLMQPRPISENPYATSSQKLKDKVAIITGGDSGIGRAVAYLFAREGADIVIAYLDEHIDAKETQQHILELGRDCILVPGDLSKKEMASEVVRRALNRFGQIDILVNNHAVQFITDSILNISEEQLDRTFKTNIYSFFYMTQAVLPYLKRGSTIINTTSVTAYEGNKHLIDYSATKGAILTFTRSLSQSLVEKGIRVNGVAPGPIWIPLQPASWPAEALETFGTKTPKVPMNRAGQPFEVAPAFLFLASDDSSYMTGQILHPNGGTITST</sequence>
<dbReference type="GO" id="GO:0008206">
    <property type="term" value="P:bile acid metabolic process"/>
    <property type="evidence" value="ECO:0007669"/>
    <property type="project" value="UniProtKB-ARBA"/>
</dbReference>
<evidence type="ECO:0000256" key="1">
    <source>
        <dbReference type="ARBA" id="ARBA00006484"/>
    </source>
</evidence>
<dbReference type="Gene3D" id="3.40.50.720">
    <property type="entry name" value="NAD(P)-binding Rossmann-like Domain"/>
    <property type="match status" value="1"/>
</dbReference>
<organism evidence="3 4">
    <name type="scientific">Turicibacter bilis</name>
    <dbReference type="NCBI Taxonomy" id="2735723"/>
    <lineage>
        <taxon>Bacteria</taxon>
        <taxon>Bacillati</taxon>
        <taxon>Bacillota</taxon>
        <taxon>Erysipelotrichia</taxon>
        <taxon>Erysipelotrichales</taxon>
        <taxon>Turicibacteraceae</taxon>
        <taxon>Turicibacter</taxon>
    </lineage>
</organism>
<dbReference type="Pfam" id="PF13561">
    <property type="entry name" value="adh_short_C2"/>
    <property type="match status" value="1"/>
</dbReference>
<evidence type="ECO:0000256" key="2">
    <source>
        <dbReference type="ARBA" id="ARBA00023002"/>
    </source>
</evidence>
<dbReference type="PRINTS" id="PR00081">
    <property type="entry name" value="GDHRDH"/>
</dbReference>
<dbReference type="PANTHER" id="PTHR48107">
    <property type="entry name" value="NADPH-DEPENDENT ALDEHYDE REDUCTASE-LIKE PROTEIN, CHLOROPLASTIC-RELATED"/>
    <property type="match status" value="1"/>
</dbReference>
<dbReference type="SUPFAM" id="SSF51735">
    <property type="entry name" value="NAD(P)-binding Rossmann-fold domains"/>
    <property type="match status" value="1"/>
</dbReference>
<dbReference type="AlphaFoldDB" id="A0A9Q9FIN6"/>
<dbReference type="RefSeq" id="WP_212724119.1">
    <property type="nucleotide sequence ID" value="NZ_CP071250.1"/>
</dbReference>
<dbReference type="InterPro" id="IPR002347">
    <property type="entry name" value="SDR_fam"/>
</dbReference>
<dbReference type="InterPro" id="IPR036291">
    <property type="entry name" value="NAD(P)-bd_dom_sf"/>
</dbReference>
<name>A0A9Q9FIN6_9FIRM</name>
<reference evidence="3" key="1">
    <citation type="submission" date="2021-03" db="EMBL/GenBank/DDBJ databases">
        <title>Comparative Genomics and Metabolomics in the genus Turicibacter.</title>
        <authorList>
            <person name="Maki J."/>
            <person name="Looft T."/>
        </authorList>
    </citation>
    <scope>NUCLEOTIDE SEQUENCE</scope>
    <source>
        <strain evidence="3">ISU324</strain>
    </source>
</reference>
<evidence type="ECO:0000313" key="4">
    <source>
        <dbReference type="Proteomes" id="UP001058072"/>
    </source>
</evidence>
<dbReference type="PROSITE" id="PS00061">
    <property type="entry name" value="ADH_SHORT"/>
    <property type="match status" value="1"/>
</dbReference>
<proteinExistence type="inferred from homology"/>
<dbReference type="EMBL" id="CP071250">
    <property type="protein sequence ID" value="UUF08384.1"/>
    <property type="molecule type" value="Genomic_DNA"/>
</dbReference>
<gene>
    <name evidence="3" type="ORF">J0J70_12560</name>
</gene>
<dbReference type="PRINTS" id="PR00080">
    <property type="entry name" value="SDRFAMILY"/>
</dbReference>
<dbReference type="FunFam" id="3.40.50.720:FF:000084">
    <property type="entry name" value="Short-chain dehydrogenase reductase"/>
    <property type="match status" value="1"/>
</dbReference>
<keyword evidence="2" id="KW-0560">Oxidoreductase</keyword>
<comment type="similarity">
    <text evidence="1">Belongs to the short-chain dehydrogenases/reductases (SDR) family.</text>
</comment>
<dbReference type="Proteomes" id="UP001058072">
    <property type="component" value="Chromosome"/>
</dbReference>
<dbReference type="GO" id="GO:0016614">
    <property type="term" value="F:oxidoreductase activity, acting on CH-OH group of donors"/>
    <property type="evidence" value="ECO:0007669"/>
    <property type="project" value="UniProtKB-ARBA"/>
</dbReference>
<dbReference type="PANTHER" id="PTHR48107:SF16">
    <property type="entry name" value="NADPH-DEPENDENT ALDEHYDE REDUCTASE 1, CHLOROPLASTIC"/>
    <property type="match status" value="1"/>
</dbReference>
<dbReference type="InterPro" id="IPR020904">
    <property type="entry name" value="Sc_DH/Rdtase_CS"/>
</dbReference>
<accession>A0A9Q9FIN6</accession>
<evidence type="ECO:0000313" key="3">
    <source>
        <dbReference type="EMBL" id="UUF08384.1"/>
    </source>
</evidence>